<keyword evidence="3" id="KW-0732">Signal</keyword>
<evidence type="ECO:0000256" key="2">
    <source>
        <dbReference type="PROSITE-ProRule" id="PRU00124"/>
    </source>
</evidence>
<dbReference type="Proteomes" id="UP000747542">
    <property type="component" value="Unassembled WGS sequence"/>
</dbReference>
<dbReference type="EMBL" id="JAHLQT010021257">
    <property type="protein sequence ID" value="KAG7167756.1"/>
    <property type="molecule type" value="Genomic_DNA"/>
</dbReference>
<comment type="caution">
    <text evidence="2">Lacks conserved residue(s) required for the propagation of feature annotation.</text>
</comment>
<dbReference type="Pfam" id="PF00057">
    <property type="entry name" value="Ldl_recept_a"/>
    <property type="match status" value="1"/>
</dbReference>
<dbReference type="PROSITE" id="PS50068">
    <property type="entry name" value="LDLRA_2"/>
    <property type="match status" value="1"/>
</dbReference>
<sequence>MMIHLFKVLLLLAFCSVVLASLCEESEQIQCKESNSRCTRIRYICDGDNDCGDNSDENSSLCKLWKNRDCDRNYVKCHRFGSSSCIPIEEYCQRSDPPCEGDLDPRICQMLRNEKLQNPEDIIMPTIREDVFKGNDLSETEEMAVEFEDLTAHTFVHPDCPHLYTKVGDSCLSIFFPGNVTWGEARSFCHTIKGELYSFDNDVTKYSALVNHLKEHKLTTDFWIGGRMENITEGWKFVSDISMELGSPYWAVRHQTQCSPRSTENEHLNTTRLANNGYCYSSLQAPENPPIGHCAAITYNNYYYVSDEHCLDRKAPLCIVNKKD</sequence>
<feature type="signal peptide" evidence="3">
    <location>
        <begin position="1"/>
        <end position="20"/>
    </location>
</feature>
<organism evidence="4 5">
    <name type="scientific">Homarus americanus</name>
    <name type="common">American lobster</name>
    <dbReference type="NCBI Taxonomy" id="6706"/>
    <lineage>
        <taxon>Eukaryota</taxon>
        <taxon>Metazoa</taxon>
        <taxon>Ecdysozoa</taxon>
        <taxon>Arthropoda</taxon>
        <taxon>Crustacea</taxon>
        <taxon>Multicrustacea</taxon>
        <taxon>Malacostraca</taxon>
        <taxon>Eumalacostraca</taxon>
        <taxon>Eucarida</taxon>
        <taxon>Decapoda</taxon>
        <taxon>Pleocyemata</taxon>
        <taxon>Astacidea</taxon>
        <taxon>Nephropoidea</taxon>
        <taxon>Nephropidae</taxon>
        <taxon>Homarus</taxon>
    </lineage>
</organism>
<dbReference type="OrthoDB" id="19606at2759"/>
<evidence type="ECO:0000313" key="4">
    <source>
        <dbReference type="EMBL" id="KAG7167756.1"/>
    </source>
</evidence>
<dbReference type="CDD" id="cd00037">
    <property type="entry name" value="CLECT"/>
    <property type="match status" value="1"/>
</dbReference>
<gene>
    <name evidence="4" type="primary">Lrp1-L8</name>
    <name evidence="4" type="ORF">Hamer_G010144</name>
</gene>
<name>A0A8J5K4E3_HOMAM</name>
<evidence type="ECO:0000313" key="5">
    <source>
        <dbReference type="Proteomes" id="UP000747542"/>
    </source>
</evidence>
<dbReference type="InterPro" id="IPR002172">
    <property type="entry name" value="LDrepeatLR_classA_rpt"/>
</dbReference>
<keyword evidence="1" id="KW-1015">Disulfide bond</keyword>
<feature type="chain" id="PRO_5035207655" evidence="3">
    <location>
        <begin position="21"/>
        <end position="324"/>
    </location>
</feature>
<keyword evidence="4" id="KW-0675">Receptor</keyword>
<reference evidence="4" key="1">
    <citation type="journal article" date="2021" name="Sci. Adv.">
        <title>The American lobster genome reveals insights on longevity, neural, and immune adaptations.</title>
        <authorList>
            <person name="Polinski J.M."/>
            <person name="Zimin A.V."/>
            <person name="Clark K.F."/>
            <person name="Kohn A.B."/>
            <person name="Sadowski N."/>
            <person name="Timp W."/>
            <person name="Ptitsyn A."/>
            <person name="Khanna P."/>
            <person name="Romanova D.Y."/>
            <person name="Williams P."/>
            <person name="Greenwood S.J."/>
            <person name="Moroz L.L."/>
            <person name="Walt D.R."/>
            <person name="Bodnar A.G."/>
        </authorList>
    </citation>
    <scope>NUCLEOTIDE SEQUENCE</scope>
    <source>
        <strain evidence="4">GMGI-L3</strain>
    </source>
</reference>
<protein>
    <submittedName>
        <fullName evidence="4">Low-density lipoprotein receptor-related protein 1-like 8</fullName>
    </submittedName>
</protein>
<keyword evidence="4" id="KW-0449">Lipoprotein</keyword>
<evidence type="ECO:0000256" key="1">
    <source>
        <dbReference type="ARBA" id="ARBA00023157"/>
    </source>
</evidence>
<dbReference type="AlphaFoldDB" id="A0A8J5K4E3"/>
<dbReference type="SMART" id="SM00192">
    <property type="entry name" value="LDLa"/>
    <property type="match status" value="1"/>
</dbReference>
<dbReference type="CDD" id="cd00112">
    <property type="entry name" value="LDLa"/>
    <property type="match status" value="1"/>
</dbReference>
<proteinExistence type="predicted"/>
<accession>A0A8J5K4E3</accession>
<evidence type="ECO:0000256" key="3">
    <source>
        <dbReference type="SAM" id="SignalP"/>
    </source>
</evidence>
<comment type="caution">
    <text evidence="4">The sequence shown here is derived from an EMBL/GenBank/DDBJ whole genome shotgun (WGS) entry which is preliminary data.</text>
</comment>
<keyword evidence="5" id="KW-1185">Reference proteome</keyword>